<comment type="similarity">
    <text evidence="1">Belongs to the glycosyltransferase group 1 family. Glycosyltransferase 4 subfamily.</text>
</comment>
<dbReference type="Pfam" id="PF00534">
    <property type="entry name" value="Glycos_transf_1"/>
    <property type="match status" value="1"/>
</dbReference>
<dbReference type="Proteomes" id="UP000237673">
    <property type="component" value="Chromosome"/>
</dbReference>
<proteinExistence type="inferred from homology"/>
<dbReference type="InterPro" id="IPR001296">
    <property type="entry name" value="Glyco_trans_1"/>
</dbReference>
<keyword evidence="2" id="KW-0328">Glycosyltransferase</keyword>
<evidence type="ECO:0000313" key="6">
    <source>
        <dbReference type="Proteomes" id="UP000237673"/>
    </source>
</evidence>
<dbReference type="EMBL" id="CP026378">
    <property type="protein sequence ID" value="AUY25864.1"/>
    <property type="molecule type" value="Genomic_DNA"/>
</dbReference>
<organism evidence="5 6">
    <name type="scientific">Mixta calida</name>
    <dbReference type="NCBI Taxonomy" id="665913"/>
    <lineage>
        <taxon>Bacteria</taxon>
        <taxon>Pseudomonadati</taxon>
        <taxon>Pseudomonadota</taxon>
        <taxon>Gammaproteobacteria</taxon>
        <taxon>Enterobacterales</taxon>
        <taxon>Erwiniaceae</taxon>
        <taxon>Mixta</taxon>
    </lineage>
</organism>
<reference evidence="5 6" key="1">
    <citation type="submission" date="2018-01" db="EMBL/GenBank/DDBJ databases">
        <title>Complete and assembled Genome of Pantoea calida DSM22759T.</title>
        <authorList>
            <person name="Stevens M.J.A."/>
            <person name="Zurfluh K."/>
            <person name="Stephan R."/>
        </authorList>
    </citation>
    <scope>NUCLEOTIDE SEQUENCE [LARGE SCALE GENOMIC DNA]</scope>
    <source>
        <strain evidence="5 6">DSM 22759</strain>
    </source>
</reference>
<name>A0ABN5HB27_9GAMM</name>
<accession>A0ABN5HB27</accession>
<sequence length="411" mass="46226">MKVSFFVYNFPVPSETFVINQIIYFVEKGFDVEIISVLPGQMIDEFAAKDEHGLLQKTRYLLPAEENKNSARAISRFKTILKGLARGKLRTLPAMNFKKYGYSAKNLSLPAIVAANKKTYEADLFIAHFGPAGVLANKLRKLGVLKGELATIFHGYDISTHRILRTYSDDYKELFRDSKFILPISKLWAEKIRALGGDPARTHIMRVGIDTDNFHFRPAKPIGSPIQLLTIARLTDKKGIFTSLEACRILKERGYQFIYNVLGNGPQRDEVEQTIARYGLQQNVILHGFQSPQVINDFLQKSDIFMLPSQTAEDGDMEGVPVALMEAMARGIPVISTWHSGIPELVEDGRNGWLIKEKDAAGLADVIAKIVDEKPDLTPMLQAARRKVEQEFDKNKSYDSLIRLISGQLHA</sequence>
<protein>
    <submittedName>
        <fullName evidence="5">Colanic acid biosynthesis glycosyltransferase WcaL</fullName>
    </submittedName>
</protein>
<gene>
    <name evidence="5" type="ORF">C2E16_13700</name>
</gene>
<feature type="domain" description="Glycosyl transferase family 1" evidence="4">
    <location>
        <begin position="223"/>
        <end position="385"/>
    </location>
</feature>
<dbReference type="Gene3D" id="3.40.50.2000">
    <property type="entry name" value="Glycogen Phosphorylase B"/>
    <property type="match status" value="2"/>
</dbReference>
<keyword evidence="6" id="KW-1185">Reference proteome</keyword>
<dbReference type="PANTHER" id="PTHR12526:SF640">
    <property type="entry name" value="COLANIC ACID BIOSYNTHESIS GLYCOSYLTRANSFERASE WCAL-RELATED"/>
    <property type="match status" value="1"/>
</dbReference>
<dbReference type="SUPFAM" id="SSF53756">
    <property type="entry name" value="UDP-Glycosyltransferase/glycogen phosphorylase"/>
    <property type="match status" value="1"/>
</dbReference>
<evidence type="ECO:0000313" key="5">
    <source>
        <dbReference type="EMBL" id="AUY25864.1"/>
    </source>
</evidence>
<evidence type="ECO:0000256" key="2">
    <source>
        <dbReference type="ARBA" id="ARBA00022676"/>
    </source>
</evidence>
<evidence type="ECO:0000256" key="1">
    <source>
        <dbReference type="ARBA" id="ARBA00009481"/>
    </source>
</evidence>
<dbReference type="PANTHER" id="PTHR12526">
    <property type="entry name" value="GLYCOSYLTRANSFERASE"/>
    <property type="match status" value="1"/>
</dbReference>
<evidence type="ECO:0000256" key="3">
    <source>
        <dbReference type="ARBA" id="ARBA00022679"/>
    </source>
</evidence>
<evidence type="ECO:0000259" key="4">
    <source>
        <dbReference type="Pfam" id="PF00534"/>
    </source>
</evidence>
<keyword evidence="3" id="KW-0808">Transferase</keyword>